<dbReference type="Pfam" id="PF09820">
    <property type="entry name" value="AAA-ATPase_like"/>
    <property type="match status" value="1"/>
</dbReference>
<comment type="caution">
    <text evidence="2">The sequence shown here is derived from an EMBL/GenBank/DDBJ whole genome shotgun (WGS) entry which is preliminary data.</text>
</comment>
<sequence>MLYYFFSIKQKENASLFNGLNITKNKTALQYQNQYPVILITLKDMKDIRFQNQIDIFKVIIRELIGKYKDLLTSEGLDEIDKKLLKCYQEGNVNIADLKNGLRFLSQCLYKHYQKKVIILIDE</sequence>
<protein>
    <recommendedName>
        <fullName evidence="1">AAA-ATPase-like domain-containing protein</fullName>
    </recommendedName>
</protein>
<dbReference type="InterPro" id="IPR018631">
    <property type="entry name" value="AAA-ATPase-like_dom"/>
</dbReference>
<accession>A0A3E2VIJ5</accession>
<gene>
    <name evidence="2" type="ORF">DXA38_19650</name>
</gene>
<evidence type="ECO:0000259" key="1">
    <source>
        <dbReference type="Pfam" id="PF09820"/>
    </source>
</evidence>
<name>A0A3E2VIJ5_CLOIN</name>
<dbReference type="Proteomes" id="UP000260025">
    <property type="component" value="Unassembled WGS sequence"/>
</dbReference>
<dbReference type="AlphaFoldDB" id="A0A3E2VIJ5"/>
<proteinExistence type="predicted"/>
<reference evidence="2 3" key="1">
    <citation type="submission" date="2018-08" db="EMBL/GenBank/DDBJ databases">
        <title>A genome reference for cultivated species of the human gut microbiota.</title>
        <authorList>
            <person name="Zou Y."/>
            <person name="Xue W."/>
            <person name="Luo G."/>
        </authorList>
    </citation>
    <scope>NUCLEOTIDE SEQUENCE [LARGE SCALE GENOMIC DNA]</scope>
    <source>
        <strain evidence="2 3">OF01-2LB</strain>
    </source>
</reference>
<evidence type="ECO:0000313" key="2">
    <source>
        <dbReference type="EMBL" id="RGC10395.1"/>
    </source>
</evidence>
<dbReference type="OrthoDB" id="9766673at2"/>
<evidence type="ECO:0000313" key="3">
    <source>
        <dbReference type="Proteomes" id="UP000260025"/>
    </source>
</evidence>
<dbReference type="PANTHER" id="PTHR34825">
    <property type="entry name" value="CONSERVED PROTEIN, WITH A WEAK D-GALACTARATE DEHYDRATASE/ALTRONATE HYDROLASE DOMAIN"/>
    <property type="match status" value="1"/>
</dbReference>
<feature type="domain" description="AAA-ATPase-like" evidence="1">
    <location>
        <begin position="1"/>
        <end position="123"/>
    </location>
</feature>
<organism evidence="2 3">
    <name type="scientific">Clostridium innocuum</name>
    <dbReference type="NCBI Taxonomy" id="1522"/>
    <lineage>
        <taxon>Bacteria</taxon>
        <taxon>Bacillati</taxon>
        <taxon>Bacillota</taxon>
        <taxon>Clostridia</taxon>
        <taxon>Eubacteriales</taxon>
        <taxon>Clostridiaceae</taxon>
        <taxon>Clostridium</taxon>
    </lineage>
</organism>
<dbReference type="PANTHER" id="PTHR34825:SF1">
    <property type="entry name" value="AAA-ATPASE-LIKE DOMAIN-CONTAINING PROTEIN"/>
    <property type="match status" value="1"/>
</dbReference>
<dbReference type="EMBL" id="QVEV01000044">
    <property type="protein sequence ID" value="RGC10395.1"/>
    <property type="molecule type" value="Genomic_DNA"/>
</dbReference>